<dbReference type="Proteomes" id="UP000253141">
    <property type="component" value="Unassembled WGS sequence"/>
</dbReference>
<organism evidence="1 2">
    <name type="scientific">Runella aurantiaca</name>
    <dbReference type="NCBI Taxonomy" id="2282308"/>
    <lineage>
        <taxon>Bacteria</taxon>
        <taxon>Pseudomonadati</taxon>
        <taxon>Bacteroidota</taxon>
        <taxon>Cytophagia</taxon>
        <taxon>Cytophagales</taxon>
        <taxon>Spirosomataceae</taxon>
        <taxon>Runella</taxon>
    </lineage>
</organism>
<accession>A0A369ID98</accession>
<evidence type="ECO:0000313" key="1">
    <source>
        <dbReference type="EMBL" id="RDB07648.1"/>
    </source>
</evidence>
<keyword evidence="2" id="KW-1185">Reference proteome</keyword>
<name>A0A369ID98_9BACT</name>
<proteinExistence type="predicted"/>
<comment type="caution">
    <text evidence="1">The sequence shown here is derived from an EMBL/GenBank/DDBJ whole genome shotgun (WGS) entry which is preliminary data.</text>
</comment>
<dbReference type="AlphaFoldDB" id="A0A369ID98"/>
<gene>
    <name evidence="1" type="ORF">DVG78_00880</name>
</gene>
<protein>
    <submittedName>
        <fullName evidence="1">Uncharacterized protein</fullName>
    </submittedName>
</protein>
<sequence>MILWRFVRIISDKGKSWNLLVEVEFLQNGNGLHQRVDCQVTNQTESDSLRCILNPSCSTTFEFVPPFLTKYLEKKIGFNMFATRLRHTPANNTKTRK</sequence>
<evidence type="ECO:0000313" key="2">
    <source>
        <dbReference type="Proteomes" id="UP000253141"/>
    </source>
</evidence>
<reference evidence="1 2" key="1">
    <citation type="submission" date="2018-07" db="EMBL/GenBank/DDBJ databases">
        <title>Genome analysis of Runella aurantiaca.</title>
        <authorList>
            <person name="Yang X."/>
        </authorList>
    </citation>
    <scope>NUCLEOTIDE SEQUENCE [LARGE SCALE GENOMIC DNA]</scope>
    <source>
        <strain evidence="1 2">YX9</strain>
    </source>
</reference>
<dbReference type="EMBL" id="QPIW01000001">
    <property type="protein sequence ID" value="RDB07648.1"/>
    <property type="molecule type" value="Genomic_DNA"/>
</dbReference>